<organism evidence="1 2">
    <name type="scientific">Flavobacterium hydrocarbonoxydans</name>
    <dbReference type="NCBI Taxonomy" id="2683249"/>
    <lineage>
        <taxon>Bacteria</taxon>
        <taxon>Pseudomonadati</taxon>
        <taxon>Bacteroidota</taxon>
        <taxon>Flavobacteriia</taxon>
        <taxon>Flavobacteriales</taxon>
        <taxon>Flavobacteriaceae</taxon>
        <taxon>Flavobacterium</taxon>
    </lineage>
</organism>
<dbReference type="RefSeq" id="WP_160374133.1">
    <property type="nucleotide sequence ID" value="NZ_WSTB01000003.1"/>
</dbReference>
<dbReference type="Proteomes" id="UP000471501">
    <property type="component" value="Unassembled WGS sequence"/>
</dbReference>
<dbReference type="GO" id="GO:0110001">
    <property type="term" value="C:toxin-antitoxin complex"/>
    <property type="evidence" value="ECO:0007669"/>
    <property type="project" value="InterPro"/>
</dbReference>
<gene>
    <name evidence="1" type="ORF">GON26_07445</name>
</gene>
<proteinExistence type="predicted"/>
<accession>A0A6I4NMQ0</accession>
<keyword evidence="2" id="KW-1185">Reference proteome</keyword>
<dbReference type="Pfam" id="PF09907">
    <property type="entry name" value="HigB_toxin"/>
    <property type="match status" value="1"/>
</dbReference>
<dbReference type="GO" id="GO:0003723">
    <property type="term" value="F:RNA binding"/>
    <property type="evidence" value="ECO:0007669"/>
    <property type="project" value="InterPro"/>
</dbReference>
<name>A0A6I4NMQ0_9FLAO</name>
<protein>
    <submittedName>
        <fullName evidence="1">Type II toxin-antitoxin system HigB family toxin</fullName>
    </submittedName>
</protein>
<dbReference type="AlphaFoldDB" id="A0A6I4NMQ0"/>
<dbReference type="GO" id="GO:0004519">
    <property type="term" value="F:endonuclease activity"/>
    <property type="evidence" value="ECO:0007669"/>
    <property type="project" value="InterPro"/>
</dbReference>
<evidence type="ECO:0000313" key="1">
    <source>
        <dbReference type="EMBL" id="MWB94192.1"/>
    </source>
</evidence>
<reference evidence="1 2" key="1">
    <citation type="submission" date="2019-12" db="EMBL/GenBank/DDBJ databases">
        <authorList>
            <person name="Kim Y.S."/>
        </authorList>
    </citation>
    <scope>NUCLEOTIDE SEQUENCE [LARGE SCALE GENOMIC DNA]</scope>
    <source>
        <strain evidence="1 2">GA093</strain>
    </source>
</reference>
<evidence type="ECO:0000313" key="2">
    <source>
        <dbReference type="Proteomes" id="UP000471501"/>
    </source>
</evidence>
<comment type="caution">
    <text evidence="1">The sequence shown here is derived from an EMBL/GenBank/DDBJ whole genome shotgun (WGS) entry which is preliminary data.</text>
</comment>
<sequence length="112" mass="13393">MEIIGKKHLEKLKSKNKGNILLHHAIDKLFDDLKDSNWDNKLDVINERPDADCVYDDFYFFDINIHRVFILIEFEDDEATIIWCGNHDDYETTFKNNKSTIKKWLKNKGYIL</sequence>
<dbReference type="InterPro" id="IPR018669">
    <property type="entry name" value="Toxin_HigB"/>
</dbReference>
<dbReference type="EMBL" id="WSTB01000003">
    <property type="protein sequence ID" value="MWB94192.1"/>
    <property type="molecule type" value="Genomic_DNA"/>
</dbReference>